<comment type="similarity">
    <text evidence="2">Belongs to the membrane fusion protein (MFP) (TC 8.A.1) family.</text>
</comment>
<keyword evidence="10" id="KW-1185">Reference proteome</keyword>
<evidence type="ECO:0000256" key="2">
    <source>
        <dbReference type="ARBA" id="ARBA00009477"/>
    </source>
</evidence>
<name>A0ABU0BLP8_9HYPH</name>
<dbReference type="Pfam" id="PF25917">
    <property type="entry name" value="BSH_RND"/>
    <property type="match status" value="1"/>
</dbReference>
<feature type="domain" description="Multidrug resistance protein MdtA-like C-terminal permuted SH3" evidence="8">
    <location>
        <begin position="297"/>
        <end position="356"/>
    </location>
</feature>
<feature type="domain" description="Multidrug resistance protein MdtA-like beta-barrel" evidence="7">
    <location>
        <begin position="206"/>
        <end position="291"/>
    </location>
</feature>
<evidence type="ECO:0000313" key="10">
    <source>
        <dbReference type="Proteomes" id="UP001230207"/>
    </source>
</evidence>
<dbReference type="EMBL" id="JAUSVF010000001">
    <property type="protein sequence ID" value="MDQ0318380.1"/>
    <property type="molecule type" value="Genomic_DNA"/>
</dbReference>
<dbReference type="InterPro" id="IPR058624">
    <property type="entry name" value="MdtA-like_HH"/>
</dbReference>
<dbReference type="RefSeq" id="WP_307226391.1">
    <property type="nucleotide sequence ID" value="NZ_JAUSVF010000001.1"/>
</dbReference>
<evidence type="ECO:0000259" key="7">
    <source>
        <dbReference type="Pfam" id="PF25944"/>
    </source>
</evidence>
<dbReference type="PANTHER" id="PTHR30158:SF3">
    <property type="entry name" value="MULTIDRUG EFFLUX PUMP SUBUNIT ACRA-RELATED"/>
    <property type="match status" value="1"/>
</dbReference>
<dbReference type="Gene3D" id="1.10.287.470">
    <property type="entry name" value="Helix hairpin bin"/>
    <property type="match status" value="1"/>
</dbReference>
<dbReference type="SUPFAM" id="SSF111369">
    <property type="entry name" value="HlyD-like secretion proteins"/>
    <property type="match status" value="1"/>
</dbReference>
<proteinExistence type="inferred from homology"/>
<feature type="chain" id="PRO_5046628056" evidence="4">
    <location>
        <begin position="29"/>
        <end position="372"/>
    </location>
</feature>
<dbReference type="Pfam" id="PF25944">
    <property type="entry name" value="Beta-barrel_RND"/>
    <property type="match status" value="1"/>
</dbReference>
<reference evidence="9 10" key="1">
    <citation type="submission" date="2023-07" db="EMBL/GenBank/DDBJ databases">
        <title>Genomic Encyclopedia of Type Strains, Phase IV (KMG-IV): sequencing the most valuable type-strain genomes for metagenomic binning, comparative biology and taxonomic classification.</title>
        <authorList>
            <person name="Goeker M."/>
        </authorList>
    </citation>
    <scope>NUCLEOTIDE SEQUENCE [LARGE SCALE GENOMIC DNA]</scope>
    <source>
        <strain evidence="9 10">DSM 1112</strain>
    </source>
</reference>
<evidence type="ECO:0000256" key="3">
    <source>
        <dbReference type="SAM" id="Coils"/>
    </source>
</evidence>
<sequence>MPIPRILLSTLALGVLVATNLTATASFAQQAPAPSVIVAPAKIMDLRESVDFTGRLVAVQKVDIHARVSGFLEKINFTEGKKVTAGTVLYEVEDGSYQAALQQVEGSLAAAQAQHDLAVIERDRQRQLFASNTTPQSKVDIAEAQLKKAEADLVSLEGSKAKAELDLSYTKITAPFDGIVGLTTADVGALVGPDSGALVTLTRLDPIYVQFPVATALLLEYREGVKSGKYSGGANVGITLPNGRQYPEKGTVDFIASNVSQGTDTVIVRAAFDNADSTLLDGTLVRVNLEQEDKQEVLAVPEQAIQRDQQGAFVMVVGTDSKVELRRVDVTRSARGQAVIASGLKEGEQVITDGVGKVRPSATVDATPAAGG</sequence>
<feature type="signal peptide" evidence="4">
    <location>
        <begin position="1"/>
        <end position="28"/>
    </location>
</feature>
<feature type="domain" description="Multidrug resistance protein MdtA-like alpha-helical hairpin" evidence="5">
    <location>
        <begin position="101"/>
        <end position="170"/>
    </location>
</feature>
<dbReference type="Pfam" id="PF25876">
    <property type="entry name" value="HH_MFP_RND"/>
    <property type="match status" value="1"/>
</dbReference>
<comment type="subcellular location">
    <subcellularLocation>
        <location evidence="1">Cell envelope</location>
    </subcellularLocation>
</comment>
<evidence type="ECO:0000256" key="4">
    <source>
        <dbReference type="SAM" id="SignalP"/>
    </source>
</evidence>
<dbReference type="Gene3D" id="2.40.50.100">
    <property type="match status" value="1"/>
</dbReference>
<dbReference type="InterPro" id="IPR058625">
    <property type="entry name" value="MdtA-like_BSH"/>
</dbReference>
<feature type="coiled-coil region" evidence="3">
    <location>
        <begin position="139"/>
        <end position="166"/>
    </location>
</feature>
<gene>
    <name evidence="9" type="ORF">QO002_000518</name>
</gene>
<dbReference type="InterPro" id="IPR058626">
    <property type="entry name" value="MdtA-like_b-barrel"/>
</dbReference>
<evidence type="ECO:0000259" key="8">
    <source>
        <dbReference type="Pfam" id="PF25967"/>
    </source>
</evidence>
<dbReference type="Gene3D" id="2.40.420.20">
    <property type="match status" value="1"/>
</dbReference>
<keyword evidence="4" id="KW-0732">Signal</keyword>
<organism evidence="9 10">
    <name type="scientific">Pararhizobium capsulatum DSM 1112</name>
    <dbReference type="NCBI Taxonomy" id="1121113"/>
    <lineage>
        <taxon>Bacteria</taxon>
        <taxon>Pseudomonadati</taxon>
        <taxon>Pseudomonadota</taxon>
        <taxon>Alphaproteobacteria</taxon>
        <taxon>Hyphomicrobiales</taxon>
        <taxon>Rhizobiaceae</taxon>
        <taxon>Rhizobium/Agrobacterium group</taxon>
        <taxon>Pararhizobium</taxon>
    </lineage>
</organism>
<dbReference type="PANTHER" id="PTHR30158">
    <property type="entry name" value="ACRA/E-RELATED COMPONENT OF DRUG EFFLUX TRANSPORTER"/>
    <property type="match status" value="1"/>
</dbReference>
<accession>A0ABU0BLP8</accession>
<dbReference type="Pfam" id="PF25967">
    <property type="entry name" value="RND-MFP_C"/>
    <property type="match status" value="1"/>
</dbReference>
<evidence type="ECO:0000313" key="9">
    <source>
        <dbReference type="EMBL" id="MDQ0318380.1"/>
    </source>
</evidence>
<evidence type="ECO:0000256" key="1">
    <source>
        <dbReference type="ARBA" id="ARBA00004196"/>
    </source>
</evidence>
<protein>
    <submittedName>
        <fullName evidence="9">Membrane fusion protein (Multidrug efflux system)</fullName>
    </submittedName>
</protein>
<keyword evidence="3" id="KW-0175">Coiled coil</keyword>
<evidence type="ECO:0000259" key="5">
    <source>
        <dbReference type="Pfam" id="PF25876"/>
    </source>
</evidence>
<feature type="domain" description="Multidrug resistance protein MdtA-like barrel-sandwich hybrid" evidence="6">
    <location>
        <begin position="61"/>
        <end position="192"/>
    </location>
</feature>
<dbReference type="InterPro" id="IPR006143">
    <property type="entry name" value="RND_pump_MFP"/>
</dbReference>
<evidence type="ECO:0000259" key="6">
    <source>
        <dbReference type="Pfam" id="PF25917"/>
    </source>
</evidence>
<dbReference type="NCBIfam" id="TIGR01730">
    <property type="entry name" value="RND_mfp"/>
    <property type="match status" value="1"/>
</dbReference>
<dbReference type="Proteomes" id="UP001230207">
    <property type="component" value="Unassembled WGS sequence"/>
</dbReference>
<dbReference type="InterPro" id="IPR058627">
    <property type="entry name" value="MdtA-like_C"/>
</dbReference>
<dbReference type="Gene3D" id="2.40.30.170">
    <property type="match status" value="1"/>
</dbReference>
<comment type="caution">
    <text evidence="9">The sequence shown here is derived from an EMBL/GenBank/DDBJ whole genome shotgun (WGS) entry which is preliminary data.</text>
</comment>